<sequence length="68" mass="7565">MPESTYENLCLFHKASLERCQYAAQISYKGNFMVTLLYSFIILPLVQKKGGGGNGLKVPVPLNMTNLL</sequence>
<dbReference type="AlphaFoldDB" id="A0A0K2V335"/>
<accession>A0A0K2V335</accession>
<organism evidence="1">
    <name type="scientific">Lepeophtheirus salmonis</name>
    <name type="common">Salmon louse</name>
    <name type="synonym">Caligus salmonis</name>
    <dbReference type="NCBI Taxonomy" id="72036"/>
    <lineage>
        <taxon>Eukaryota</taxon>
        <taxon>Metazoa</taxon>
        <taxon>Ecdysozoa</taxon>
        <taxon>Arthropoda</taxon>
        <taxon>Crustacea</taxon>
        <taxon>Multicrustacea</taxon>
        <taxon>Hexanauplia</taxon>
        <taxon>Copepoda</taxon>
        <taxon>Siphonostomatoida</taxon>
        <taxon>Caligidae</taxon>
        <taxon>Lepeophtheirus</taxon>
    </lineage>
</organism>
<reference evidence="1" key="1">
    <citation type="submission" date="2014-05" db="EMBL/GenBank/DDBJ databases">
        <authorList>
            <person name="Chronopoulou M."/>
        </authorList>
    </citation>
    <scope>NUCLEOTIDE SEQUENCE</scope>
    <source>
        <tissue evidence="1">Whole organism</tissue>
    </source>
</reference>
<evidence type="ECO:0000313" key="1">
    <source>
        <dbReference type="EMBL" id="CDW44899.1"/>
    </source>
</evidence>
<protein>
    <submittedName>
        <fullName evidence="1">Uncharacterized protein</fullName>
    </submittedName>
</protein>
<proteinExistence type="predicted"/>
<dbReference type="EMBL" id="HACA01027538">
    <property type="protein sequence ID" value="CDW44899.1"/>
    <property type="molecule type" value="Transcribed_RNA"/>
</dbReference>
<name>A0A0K2V335_LEPSM</name>